<dbReference type="Proteomes" id="UP000887013">
    <property type="component" value="Unassembled WGS sequence"/>
</dbReference>
<keyword evidence="2" id="KW-1185">Reference proteome</keyword>
<dbReference type="EMBL" id="BMAW01073219">
    <property type="protein sequence ID" value="GFT86811.1"/>
    <property type="molecule type" value="Genomic_DNA"/>
</dbReference>
<accession>A0A8X6PVV9</accession>
<proteinExistence type="predicted"/>
<name>A0A8X6PVV9_NEPPI</name>
<organism evidence="1 2">
    <name type="scientific">Nephila pilipes</name>
    <name type="common">Giant wood spider</name>
    <name type="synonym">Nephila maculata</name>
    <dbReference type="NCBI Taxonomy" id="299642"/>
    <lineage>
        <taxon>Eukaryota</taxon>
        <taxon>Metazoa</taxon>
        <taxon>Ecdysozoa</taxon>
        <taxon>Arthropoda</taxon>
        <taxon>Chelicerata</taxon>
        <taxon>Arachnida</taxon>
        <taxon>Araneae</taxon>
        <taxon>Araneomorphae</taxon>
        <taxon>Entelegynae</taxon>
        <taxon>Araneoidea</taxon>
        <taxon>Nephilidae</taxon>
        <taxon>Nephila</taxon>
    </lineage>
</organism>
<evidence type="ECO:0000313" key="1">
    <source>
        <dbReference type="EMBL" id="GFT86811.1"/>
    </source>
</evidence>
<sequence length="378" mass="45154">MLFVPSLEDIAVAKIAVDVYSDPAVMEMEMVSKIYKTPDKRWKPIIENLIPSRIYHKQLQRKIIAMMRPISYEYMLWKCSYVYFTGGQDPLPNDLHWKSDGTIDRLETANLLIESATFPMTQRFRLACNCWLEEDVLKVWDKMDTRLQEALIESYSCEHRDQYCAFHEIEVNVHKWIRWYEKRFENISREENWFLSYGLNSAFLHGYHPQKLKPGEQQCFVKHALYEYALPDDIRGCILLTEIGQRAELVKLRPYEVLQAFLLSPWQSLFMEMANHAWEHLSETCFLCLLHVLFCQRILLNWKDFDYVQLLQDFFNKSPDHFKEFVKDHEIYEPIILLITRGRSVFDDLSQFLFHETCNIECNYNSCVEEVLDLAYEE</sequence>
<dbReference type="AlphaFoldDB" id="A0A8X6PVV9"/>
<reference evidence="1" key="1">
    <citation type="submission" date="2020-08" db="EMBL/GenBank/DDBJ databases">
        <title>Multicomponent nature underlies the extraordinary mechanical properties of spider dragline silk.</title>
        <authorList>
            <person name="Kono N."/>
            <person name="Nakamura H."/>
            <person name="Mori M."/>
            <person name="Yoshida Y."/>
            <person name="Ohtoshi R."/>
            <person name="Malay A.D."/>
            <person name="Moran D.A.P."/>
            <person name="Tomita M."/>
            <person name="Numata K."/>
            <person name="Arakawa K."/>
        </authorList>
    </citation>
    <scope>NUCLEOTIDE SEQUENCE</scope>
</reference>
<dbReference type="OrthoDB" id="6412686at2759"/>
<gene>
    <name evidence="1" type="primary">NCL1_48578</name>
    <name evidence="1" type="ORF">NPIL_227601</name>
</gene>
<evidence type="ECO:0000313" key="2">
    <source>
        <dbReference type="Proteomes" id="UP000887013"/>
    </source>
</evidence>
<protein>
    <submittedName>
        <fullName evidence="1">Uncharacterized protein</fullName>
    </submittedName>
</protein>
<comment type="caution">
    <text evidence="1">The sequence shown here is derived from an EMBL/GenBank/DDBJ whole genome shotgun (WGS) entry which is preliminary data.</text>
</comment>